<dbReference type="SMART" id="SM00534">
    <property type="entry name" value="MUTSac"/>
    <property type="match status" value="1"/>
</dbReference>
<name>A0A6P5EEG3_ANACO</name>
<keyword evidence="14" id="KW-0067">ATP-binding</keyword>
<sequence length="1477" mass="162781">MQCNDTEREAAKKKKSMDPLKWRLLPILVLLVSFLVLLLQNPSERLDSACSLLPYDHYWITSKRIVTPRGVTPGAVEVKGGRISAVTEGDYQHWVLSSNRVVDYGEAVVMPGLIDVHAHLDEPGRVEWEGFSTGTKAAAAGGITTLIDMPLNSFPSTVSEETLELKVKAAEKKIYVDVGFWGGLVPDNAFDTIALDRLLRAGALGLKSFMCPSGINDFPMTNSTHIKEGLNVLAKYKRPLLVHAEVVLDSESNTELTSVDSLDPRSYATYLKTRPPSWEEAAIKELQAAMKETEIGGRAEGAHIHIVHLSDAETSLDLIKDAKSRGASVTVETCPHYLAFAAEEIPDGDTRFKCAPPIRDAANRQQLWEALLEGHIDMLSSDHSPSVPDLKLFDEGDFLRAWGGISSLQFVLPVTWSYGQKFGITLSQLVLWWSERPAKLAGQQHKGAIIPGNDADFVVWKPDVEFDLNENHTIYHKHPNISAYVGKRLSGKVLATFVRGNLVYTEGKHAPAACGVPILAKSYDTSGIFVFPSKRTDKATVAICMYTAGKESFLMGASHCFLLPRGKTPTLLSSIDAIPISTSPEPGVSTRIVLSRVSFSKLFREKPRALRLKARATVTRIPETADSRVSEELRRETEESLQWRSVCSQVAAFASTSAGRAMCESGELPVGADREESERLLDQTAAAVLLPEPLDFSGVDDVSEIVRSAVAGELLTVRELCAVERSLRAAGRVFEQLKQVSGDSDRHSPLLCIFQDCYFLTEQAQNIEFCVDCTLSIVLDRASKKLASIRMDRKLNMEKLDSLLKEVSIRVFQAGGIDSPLITKRRSRMCVGVKASHKSLLPEGIVLSSSSSGMTYFMEPRDAVDLNNMEVKLLSDEKAEEIAILGFLTSQIAGSEGEIKHLMNKIVELDLASARGAYSLWIHGVRPTFTRENENLSVDIEGIQHPVLLEPSLKRLKMVKSSETVEDSSEFPIGEPPVPLDIKIGHATKVVVISGPNTGGKTATMKTLGLASLMSKAGLFLPAKSTPSLPWFGQVLADIGDHQSLEHSLSTFSGHISRLRKIINVVSKESLVLVDEIGSGTDPSEGVALSTSILQYLCDRVGLAIVTTHYADLSRLKAVDSRFENAAMEFCTETLQPTYRILWGSTGSSNALSVAKSIGFDQKVLDRAQEWVEMLMPDKQKERQGLLYQSLLEERSRLEYQAKKAASVLSDVKKLYFEIHSEAEDLDKREVALKAKETQLIQQELKVVKSQMDSIVKNFENRLQNATPDQFNSIMREAEAAIASLVAARTPTDDMFDEGTENQNSYVPQIGDKVYVKGLGGKLATVVEEPGEDGVTMVRYGKIKVRVKKNDMKLFQRTMKDMAVTTSRLIKAQEQKKYPRRPSMEAKENEEEASFGPAVRTSKNTVDLRGMRVEEASHHLQMAISGSRSRQVLFVVHGMGSGAVKASALNILRNHPRVAKFEEESPMNYGCTIAYIK</sequence>
<dbReference type="GO" id="GO:0004038">
    <property type="term" value="F:allantoinase activity"/>
    <property type="evidence" value="ECO:0007669"/>
    <property type="project" value="UniProtKB-EC"/>
</dbReference>
<keyword evidence="15" id="KW-0694">RNA-binding</keyword>
<dbReference type="FunFam" id="3.40.50.300:FF:001814">
    <property type="entry name" value="DNA mismatch repair protein MutS type 2"/>
    <property type="match status" value="1"/>
</dbReference>
<dbReference type="SUPFAM" id="SSF52540">
    <property type="entry name" value="P-loop containing nucleoside triphosphate hydrolases"/>
    <property type="match status" value="1"/>
</dbReference>
<comment type="subunit">
    <text evidence="5">Homotetramer.</text>
</comment>
<dbReference type="InterPro" id="IPR056854">
    <property type="entry name" value="ALN_composite"/>
</dbReference>
<evidence type="ECO:0000256" key="16">
    <source>
        <dbReference type="ARBA" id="ARBA00023125"/>
    </source>
</evidence>
<dbReference type="NCBIfam" id="TIGR01069">
    <property type="entry name" value="mutS2"/>
    <property type="match status" value="1"/>
</dbReference>
<keyword evidence="19" id="KW-0812">Transmembrane</keyword>
<dbReference type="GO" id="GO:0006298">
    <property type="term" value="P:mismatch repair"/>
    <property type="evidence" value="ECO:0007669"/>
    <property type="project" value="InterPro"/>
</dbReference>
<keyword evidence="16" id="KW-0238">DNA-binding</keyword>
<dbReference type="FunFam" id="3.30.1370.110:FF:000004">
    <property type="entry name" value="Endonuclease MutS2"/>
    <property type="match status" value="1"/>
</dbReference>
<evidence type="ECO:0000256" key="18">
    <source>
        <dbReference type="SAM" id="MobiDB-lite"/>
    </source>
</evidence>
<dbReference type="SUPFAM" id="SSF51556">
    <property type="entry name" value="Metallo-dependent hydrolases"/>
    <property type="match status" value="1"/>
</dbReference>
<dbReference type="UniPathway" id="UPA00395">
    <property type="reaction ID" value="UER00653"/>
</dbReference>
<evidence type="ECO:0000256" key="4">
    <source>
        <dbReference type="ARBA" id="ARBA00010368"/>
    </source>
</evidence>
<evidence type="ECO:0000256" key="10">
    <source>
        <dbReference type="ARBA" id="ARBA00022741"/>
    </source>
</evidence>
<comment type="function">
    <text evidence="17">Catalyzes the conversion of allantoin (5-ureidohydantoin) to allantoate by hydrolytic cleavage of the five-member hydantoin ring. Catalyzes the first step of the ureide allantoin degradation followed by the sequential activity of AAH, UGLYAH and UAH which allows a complete purine breakdown without the intermediate generation of urea.</text>
</comment>
<keyword evidence="7" id="KW-0540">Nuclease</keyword>
<dbReference type="RefSeq" id="XP_020080038.1">
    <property type="nucleotide sequence ID" value="XM_020224449.1"/>
</dbReference>
<dbReference type="GO" id="GO:0019843">
    <property type="term" value="F:rRNA binding"/>
    <property type="evidence" value="ECO:0007669"/>
    <property type="project" value="UniProtKB-KW"/>
</dbReference>
<dbReference type="GO" id="GO:0000256">
    <property type="term" value="P:allantoin catabolic process"/>
    <property type="evidence" value="ECO:0007669"/>
    <property type="project" value="UniProtKB-UniPathway"/>
</dbReference>
<dbReference type="GO" id="GO:0004519">
    <property type="term" value="F:endonuclease activity"/>
    <property type="evidence" value="ECO:0007669"/>
    <property type="project" value="UniProtKB-KW"/>
</dbReference>
<evidence type="ECO:0000256" key="8">
    <source>
        <dbReference type="ARBA" id="ARBA00022723"/>
    </source>
</evidence>
<protein>
    <recommendedName>
        <fullName evidence="6">allantoinase</fullName>
        <ecNumber evidence="6">3.5.2.5</ecNumber>
    </recommendedName>
</protein>
<evidence type="ECO:0000256" key="9">
    <source>
        <dbReference type="ARBA" id="ARBA00022730"/>
    </source>
</evidence>
<dbReference type="FunFam" id="3.20.20.140:FF:000032">
    <property type="entry name" value="Allantoinase Dal1"/>
    <property type="match status" value="1"/>
</dbReference>
<comment type="cofactor">
    <cofactor evidence="2">
        <name>Zn(2+)</name>
        <dbReference type="ChEBI" id="CHEBI:29105"/>
    </cofactor>
</comment>
<evidence type="ECO:0000256" key="14">
    <source>
        <dbReference type="ARBA" id="ARBA00022840"/>
    </source>
</evidence>
<dbReference type="InterPro" id="IPR036063">
    <property type="entry name" value="Smr_dom_sf"/>
</dbReference>
<dbReference type="OrthoDB" id="1924787at2759"/>
<keyword evidence="8" id="KW-0479">Metal-binding</keyword>
<dbReference type="InterPro" id="IPR007696">
    <property type="entry name" value="DNA_mismatch_repair_MutS_core"/>
</dbReference>
<evidence type="ECO:0000256" key="12">
    <source>
        <dbReference type="ARBA" id="ARBA00022801"/>
    </source>
</evidence>
<dbReference type="NCBIfam" id="TIGR03178">
    <property type="entry name" value="allantoinase"/>
    <property type="match status" value="1"/>
</dbReference>
<dbReference type="GO" id="GO:0030983">
    <property type="term" value="F:mismatched DNA binding"/>
    <property type="evidence" value="ECO:0007669"/>
    <property type="project" value="InterPro"/>
</dbReference>
<keyword evidence="19" id="KW-1133">Transmembrane helix</keyword>
<dbReference type="InterPro" id="IPR002625">
    <property type="entry name" value="Smr_dom"/>
</dbReference>
<dbReference type="InterPro" id="IPR011059">
    <property type="entry name" value="Metal-dep_hydrolase_composite"/>
</dbReference>
<feature type="domain" description="Smr" evidence="20">
    <location>
        <begin position="1406"/>
        <end position="1477"/>
    </location>
</feature>
<keyword evidence="11" id="KW-0255">Endonuclease</keyword>
<evidence type="ECO:0000256" key="3">
    <source>
        <dbReference type="ARBA" id="ARBA00004968"/>
    </source>
</evidence>
<dbReference type="InterPro" id="IPR005747">
    <property type="entry name" value="MutS2"/>
</dbReference>
<keyword evidence="9" id="KW-0699">rRNA-binding</keyword>
<dbReference type="Gene3D" id="3.40.50.300">
    <property type="entry name" value="P-loop containing nucleotide triphosphate hydrolases"/>
    <property type="match status" value="1"/>
</dbReference>
<dbReference type="SUPFAM" id="SSF51338">
    <property type="entry name" value="Composite domain of metallo-dependent hydrolases"/>
    <property type="match status" value="1"/>
</dbReference>
<dbReference type="InterPro" id="IPR045076">
    <property type="entry name" value="MutS"/>
</dbReference>
<accession>A0A6P5EEG3</accession>
<dbReference type="GO" id="GO:0045910">
    <property type="term" value="P:negative regulation of DNA recombination"/>
    <property type="evidence" value="ECO:0007669"/>
    <property type="project" value="InterPro"/>
</dbReference>
<evidence type="ECO:0000256" key="13">
    <source>
        <dbReference type="ARBA" id="ARBA00022833"/>
    </source>
</evidence>
<dbReference type="GO" id="GO:0008270">
    <property type="term" value="F:zinc ion binding"/>
    <property type="evidence" value="ECO:0007669"/>
    <property type="project" value="InterPro"/>
</dbReference>
<dbReference type="InterPro" id="IPR036187">
    <property type="entry name" value="DNA_mismatch_repair_MutS_sf"/>
</dbReference>
<evidence type="ECO:0000256" key="1">
    <source>
        <dbReference type="ARBA" id="ARBA00001756"/>
    </source>
</evidence>
<dbReference type="InterPro" id="IPR006680">
    <property type="entry name" value="Amidohydro-rel"/>
</dbReference>
<dbReference type="InterPro" id="IPR032466">
    <property type="entry name" value="Metal_Hydrolase"/>
</dbReference>
<keyword evidence="21" id="KW-1185">Reference proteome</keyword>
<dbReference type="Pfam" id="PF24890">
    <property type="entry name" value="ALN_composite"/>
    <property type="match status" value="1"/>
</dbReference>
<dbReference type="InterPro" id="IPR000432">
    <property type="entry name" value="DNA_mismatch_repair_MutS_C"/>
</dbReference>
<evidence type="ECO:0000256" key="5">
    <source>
        <dbReference type="ARBA" id="ARBA00011881"/>
    </source>
</evidence>
<dbReference type="SMART" id="SM00463">
    <property type="entry name" value="SMR"/>
    <property type="match status" value="1"/>
</dbReference>
<evidence type="ECO:0000256" key="7">
    <source>
        <dbReference type="ARBA" id="ARBA00022722"/>
    </source>
</evidence>
<dbReference type="Gene3D" id="3.20.20.140">
    <property type="entry name" value="Metal-dependent hydrolases"/>
    <property type="match status" value="1"/>
</dbReference>
<gene>
    <name evidence="22" type="primary">LOC109703725</name>
</gene>
<dbReference type="GO" id="GO:0016887">
    <property type="term" value="F:ATP hydrolysis activity"/>
    <property type="evidence" value="ECO:0007669"/>
    <property type="project" value="InterPro"/>
</dbReference>
<keyword evidence="12" id="KW-0378">Hydrolase</keyword>
<dbReference type="Proteomes" id="UP000515123">
    <property type="component" value="Linkage group 25"/>
</dbReference>
<evidence type="ECO:0000259" key="20">
    <source>
        <dbReference type="PROSITE" id="PS50828"/>
    </source>
</evidence>
<dbReference type="SMART" id="SM00533">
    <property type="entry name" value="MUTSd"/>
    <property type="match status" value="1"/>
</dbReference>
<dbReference type="GO" id="GO:0050897">
    <property type="term" value="F:cobalt ion binding"/>
    <property type="evidence" value="ECO:0007669"/>
    <property type="project" value="InterPro"/>
</dbReference>
<evidence type="ECO:0000256" key="2">
    <source>
        <dbReference type="ARBA" id="ARBA00001947"/>
    </source>
</evidence>
<reference evidence="21" key="1">
    <citation type="journal article" date="2015" name="Nat. Genet.">
        <title>The pineapple genome and the evolution of CAM photosynthesis.</title>
        <authorList>
            <person name="Ming R."/>
            <person name="VanBuren R."/>
            <person name="Wai C.M."/>
            <person name="Tang H."/>
            <person name="Schatz M.C."/>
            <person name="Bowers J.E."/>
            <person name="Lyons E."/>
            <person name="Wang M.L."/>
            <person name="Chen J."/>
            <person name="Biggers E."/>
            <person name="Zhang J."/>
            <person name="Huang L."/>
            <person name="Zhang L."/>
            <person name="Miao W."/>
            <person name="Zhang J."/>
            <person name="Ye Z."/>
            <person name="Miao C."/>
            <person name="Lin Z."/>
            <person name="Wang H."/>
            <person name="Zhou H."/>
            <person name="Yim W.C."/>
            <person name="Priest H.D."/>
            <person name="Zheng C."/>
            <person name="Woodhouse M."/>
            <person name="Edger P.P."/>
            <person name="Guyot R."/>
            <person name="Guo H.B."/>
            <person name="Guo H."/>
            <person name="Zheng G."/>
            <person name="Singh R."/>
            <person name="Sharma A."/>
            <person name="Min X."/>
            <person name="Zheng Y."/>
            <person name="Lee H."/>
            <person name="Gurtowski J."/>
            <person name="Sedlazeck F.J."/>
            <person name="Harkess A."/>
            <person name="McKain M.R."/>
            <person name="Liao Z."/>
            <person name="Fang J."/>
            <person name="Liu J."/>
            <person name="Zhang X."/>
            <person name="Zhang Q."/>
            <person name="Hu W."/>
            <person name="Qin Y."/>
            <person name="Wang K."/>
            <person name="Chen L.Y."/>
            <person name="Shirley N."/>
            <person name="Lin Y.R."/>
            <person name="Liu L.Y."/>
            <person name="Hernandez A.G."/>
            <person name="Wright C.L."/>
            <person name="Bulone V."/>
            <person name="Tuskan G.A."/>
            <person name="Heath K."/>
            <person name="Zee F."/>
            <person name="Moore P.H."/>
            <person name="Sunkar R."/>
            <person name="Leebens-Mack J.H."/>
            <person name="Mockler T."/>
            <person name="Bennetzen J.L."/>
            <person name="Freeling M."/>
            <person name="Sankoff D."/>
            <person name="Paterson A.H."/>
            <person name="Zhu X."/>
            <person name="Yang X."/>
            <person name="Smith J.A."/>
            <person name="Cushman J.C."/>
            <person name="Paull R.E."/>
            <person name="Yu Q."/>
        </authorList>
    </citation>
    <scope>NUCLEOTIDE SEQUENCE [LARGE SCALE GENOMIC DNA]</scope>
    <source>
        <strain evidence="21">cv. F153</strain>
    </source>
</reference>
<comment type="catalytic activity">
    <reaction evidence="1">
        <text>(S)-allantoin + H2O = allantoate + H(+)</text>
        <dbReference type="Rhea" id="RHEA:17029"/>
        <dbReference type="ChEBI" id="CHEBI:15377"/>
        <dbReference type="ChEBI" id="CHEBI:15378"/>
        <dbReference type="ChEBI" id="CHEBI:15678"/>
        <dbReference type="ChEBI" id="CHEBI:17536"/>
        <dbReference type="EC" id="3.5.2.5"/>
    </reaction>
</comment>
<feature type="region of interest" description="Disordered" evidence="18">
    <location>
        <begin position="1372"/>
        <end position="1397"/>
    </location>
</feature>
<proteinExistence type="inferred from homology"/>
<comment type="similarity">
    <text evidence="4">Belongs to the metallo-dependent hydrolases superfamily. Allantoinase family.</text>
</comment>
<dbReference type="PANTHER" id="PTHR48466">
    <property type="entry name" value="OS10G0509000 PROTEIN-RELATED"/>
    <property type="match status" value="1"/>
</dbReference>
<reference evidence="22" key="2">
    <citation type="submission" date="2025-08" db="UniProtKB">
        <authorList>
            <consortium name="RefSeq"/>
        </authorList>
    </citation>
    <scope>IDENTIFICATION</scope>
</reference>
<dbReference type="Pfam" id="PF01713">
    <property type="entry name" value="Smr"/>
    <property type="match status" value="1"/>
</dbReference>
<dbReference type="PROSITE" id="PS00486">
    <property type="entry name" value="DNA_MISMATCH_REPAIR_2"/>
    <property type="match status" value="1"/>
</dbReference>
<dbReference type="GeneID" id="109703725"/>
<keyword evidence="10" id="KW-0547">Nucleotide-binding</keyword>
<evidence type="ECO:0000256" key="11">
    <source>
        <dbReference type="ARBA" id="ARBA00022759"/>
    </source>
</evidence>
<dbReference type="InterPro" id="IPR027417">
    <property type="entry name" value="P-loop_NTPase"/>
</dbReference>
<dbReference type="GO" id="GO:0005524">
    <property type="term" value="F:ATP binding"/>
    <property type="evidence" value="ECO:0007669"/>
    <property type="project" value="UniProtKB-KW"/>
</dbReference>
<feature type="transmembrane region" description="Helical" evidence="19">
    <location>
        <begin position="20"/>
        <end position="39"/>
    </location>
</feature>
<evidence type="ECO:0000256" key="6">
    <source>
        <dbReference type="ARBA" id="ARBA00012863"/>
    </source>
</evidence>
<dbReference type="Pfam" id="PF01979">
    <property type="entry name" value="Amidohydro_1"/>
    <property type="match status" value="1"/>
</dbReference>
<dbReference type="InterPro" id="IPR017593">
    <property type="entry name" value="Allantoinase"/>
</dbReference>
<dbReference type="Pfam" id="PF20297">
    <property type="entry name" value="MSSS"/>
    <property type="match status" value="1"/>
</dbReference>
<feature type="compositionally biased region" description="Basic and acidic residues" evidence="18">
    <location>
        <begin position="1372"/>
        <end position="1387"/>
    </location>
</feature>
<evidence type="ECO:0000313" key="21">
    <source>
        <dbReference type="Proteomes" id="UP000515123"/>
    </source>
</evidence>
<keyword evidence="19" id="KW-0472">Membrane</keyword>
<evidence type="ECO:0000256" key="19">
    <source>
        <dbReference type="SAM" id="Phobius"/>
    </source>
</evidence>
<dbReference type="PANTHER" id="PTHR48466:SF1">
    <property type="entry name" value="SMR DOMAIN-CONTAINING PROTEIN"/>
    <property type="match status" value="1"/>
</dbReference>
<keyword evidence="13" id="KW-0862">Zinc</keyword>
<dbReference type="SUPFAM" id="SSF48334">
    <property type="entry name" value="DNA repair protein MutS, domain III"/>
    <property type="match status" value="1"/>
</dbReference>
<evidence type="ECO:0000256" key="15">
    <source>
        <dbReference type="ARBA" id="ARBA00022884"/>
    </source>
</evidence>
<dbReference type="SUPFAM" id="SSF160443">
    <property type="entry name" value="SMR domain-like"/>
    <property type="match status" value="1"/>
</dbReference>
<dbReference type="GO" id="GO:0140664">
    <property type="term" value="F:ATP-dependent DNA damage sensor activity"/>
    <property type="evidence" value="ECO:0007669"/>
    <property type="project" value="InterPro"/>
</dbReference>
<organism evidence="21 22">
    <name type="scientific">Ananas comosus</name>
    <name type="common">Pineapple</name>
    <name type="synonym">Ananas ananas</name>
    <dbReference type="NCBI Taxonomy" id="4615"/>
    <lineage>
        <taxon>Eukaryota</taxon>
        <taxon>Viridiplantae</taxon>
        <taxon>Streptophyta</taxon>
        <taxon>Embryophyta</taxon>
        <taxon>Tracheophyta</taxon>
        <taxon>Spermatophyta</taxon>
        <taxon>Magnoliopsida</taxon>
        <taxon>Liliopsida</taxon>
        <taxon>Poales</taxon>
        <taxon>Bromeliaceae</taxon>
        <taxon>Bromelioideae</taxon>
        <taxon>Ananas</taxon>
    </lineage>
</organism>
<dbReference type="Pfam" id="PF00488">
    <property type="entry name" value="MutS_V"/>
    <property type="match status" value="1"/>
</dbReference>
<evidence type="ECO:0000313" key="22">
    <source>
        <dbReference type="RefSeq" id="XP_020080038.1"/>
    </source>
</evidence>
<evidence type="ECO:0000256" key="17">
    <source>
        <dbReference type="ARBA" id="ARBA00053421"/>
    </source>
</evidence>
<comment type="pathway">
    <text evidence="3">Nitrogen metabolism; (S)-allantoin degradation; allantoate from (S)-allantoin: step 1/1.</text>
</comment>
<dbReference type="PROSITE" id="PS50828">
    <property type="entry name" value="SMR"/>
    <property type="match status" value="1"/>
</dbReference>
<dbReference type="EC" id="3.5.2.5" evidence="6"/>
<dbReference type="Gene3D" id="3.30.1370.110">
    <property type="match status" value="1"/>
</dbReference>
<dbReference type="InterPro" id="IPR046893">
    <property type="entry name" value="MSSS"/>
</dbReference>